<proteinExistence type="predicted"/>
<evidence type="ECO:0000313" key="3">
    <source>
        <dbReference type="Proteomes" id="UP000301870"/>
    </source>
</evidence>
<protein>
    <submittedName>
        <fullName evidence="4">Condensin-2 complex subunit D3-like</fullName>
    </submittedName>
</protein>
<dbReference type="PANTHER" id="PTHR14222">
    <property type="entry name" value="CONDENSIN"/>
    <property type="match status" value="1"/>
</dbReference>
<dbReference type="GO" id="GO:0000796">
    <property type="term" value="C:condensin complex"/>
    <property type="evidence" value="ECO:0007669"/>
    <property type="project" value="TreeGrafter"/>
</dbReference>
<dbReference type="Proteomes" id="UP000301870">
    <property type="component" value="Chromosome 7"/>
</dbReference>
<evidence type="ECO:0000256" key="1">
    <source>
        <dbReference type="ARBA" id="ARBA00023067"/>
    </source>
</evidence>
<dbReference type="RefSeq" id="XP_022814505.1">
    <property type="nucleotide sequence ID" value="XM_022958737.1"/>
</dbReference>
<organism evidence="3 4">
    <name type="scientific">Spodoptera litura</name>
    <name type="common">Asian cotton leafworm</name>
    <dbReference type="NCBI Taxonomy" id="69820"/>
    <lineage>
        <taxon>Eukaryota</taxon>
        <taxon>Metazoa</taxon>
        <taxon>Ecdysozoa</taxon>
        <taxon>Arthropoda</taxon>
        <taxon>Hexapoda</taxon>
        <taxon>Insecta</taxon>
        <taxon>Pterygota</taxon>
        <taxon>Neoptera</taxon>
        <taxon>Endopterygota</taxon>
        <taxon>Lepidoptera</taxon>
        <taxon>Glossata</taxon>
        <taxon>Ditrysia</taxon>
        <taxon>Noctuoidea</taxon>
        <taxon>Noctuidae</taxon>
        <taxon>Amphipyrinae</taxon>
        <taxon>Spodoptera</taxon>
    </lineage>
</organism>
<dbReference type="OrthoDB" id="10263978at2759"/>
<feature type="region of interest" description="Disordered" evidence="2">
    <location>
        <begin position="1208"/>
        <end position="1248"/>
    </location>
</feature>
<dbReference type="SUPFAM" id="SSF48371">
    <property type="entry name" value="ARM repeat"/>
    <property type="match status" value="1"/>
</dbReference>
<dbReference type="InterPro" id="IPR011989">
    <property type="entry name" value="ARM-like"/>
</dbReference>
<gene>
    <name evidence="4" type="primary">LOC111348204</name>
</gene>
<evidence type="ECO:0000256" key="2">
    <source>
        <dbReference type="SAM" id="MobiDB-lite"/>
    </source>
</evidence>
<dbReference type="KEGG" id="sliu:111348204"/>
<reference evidence="4" key="1">
    <citation type="submission" date="2025-08" db="UniProtKB">
        <authorList>
            <consortium name="RefSeq"/>
        </authorList>
    </citation>
    <scope>IDENTIFICATION</scope>
    <source>
        <strain evidence="4">Ishihara</strain>
        <tissue evidence="4">Whole body</tissue>
    </source>
</reference>
<feature type="compositionally biased region" description="Basic residues" evidence="2">
    <location>
        <begin position="1227"/>
        <end position="1248"/>
    </location>
</feature>
<feature type="region of interest" description="Disordered" evidence="2">
    <location>
        <begin position="369"/>
        <end position="419"/>
    </location>
</feature>
<keyword evidence="3" id="KW-1185">Reference proteome</keyword>
<dbReference type="GO" id="GO:0010032">
    <property type="term" value="P:meiotic chromosome condensation"/>
    <property type="evidence" value="ECO:0007669"/>
    <property type="project" value="TreeGrafter"/>
</dbReference>
<evidence type="ECO:0000313" key="4">
    <source>
        <dbReference type="RefSeq" id="XP_022814505.1"/>
    </source>
</evidence>
<dbReference type="GO" id="GO:0000779">
    <property type="term" value="C:condensed chromosome, centromeric region"/>
    <property type="evidence" value="ECO:0007669"/>
    <property type="project" value="TreeGrafter"/>
</dbReference>
<dbReference type="Gene3D" id="1.25.10.10">
    <property type="entry name" value="Leucine-rich Repeat Variant"/>
    <property type="match status" value="1"/>
</dbReference>
<dbReference type="AlphaFoldDB" id="A0A9J7IKL6"/>
<name>A0A9J7IKL6_SPOLT</name>
<dbReference type="PANTHER" id="PTHR14222:SF1">
    <property type="entry name" value="CONDENSIN-2 COMPLEX SUBUNIT D3"/>
    <property type="match status" value="1"/>
</dbReference>
<accession>A0A9J7IKL6</accession>
<dbReference type="InterPro" id="IPR026971">
    <property type="entry name" value="CND1/NCAPD3"/>
</dbReference>
<dbReference type="InterPro" id="IPR016024">
    <property type="entry name" value="ARM-type_fold"/>
</dbReference>
<dbReference type="GeneID" id="111348204"/>
<keyword evidence="1" id="KW-0226">DNA condensation</keyword>
<dbReference type="GO" id="GO:0007076">
    <property type="term" value="P:mitotic chromosome condensation"/>
    <property type="evidence" value="ECO:0007669"/>
    <property type="project" value="InterPro"/>
</dbReference>
<sequence>MDLINILQSLRLESLDYGWAKAVSQSEYLDFHDLPPEYEDAIDSLELETTFMDIITTLDSWLEAETEDNSWAYLSQTIDHMKLLALISYYINHGCKNVRIREYRLNALLVSRVYFKLLRIPGSKTYNIYHSQLFVQSLSCLSFPVTMSDEETNYTSGELTREINSVLNHLIKLVDDLKLIIEDLQLTPDDMHFEEILSNCIEPTAYKFVTKLHVDKILATKISETSYSIIDVLLCKSETNHNEQALRILFKCILPKLIAACMDNRGINKQHIRPAYSTYSVITMAKYAQPALSSYIILLEHLCHTLDGLEKTDVREIRAELVAGMMTFLSRSAYKKVTKWILQLSKTSKLPHRQLAVEILARMLASDHYESTPTEQPTENDDAISPVAEDPNGGPQPSTSAAPFPTGQHAKNDKSKQNSSETFIITDENSQCSQESGEMQNIDEEPNDIINILRARKHIIPHMEIIRALYERVHDESATLRTRAIAILNDCLKSKLQPVIDAVKTLQGEGSVSRLTAVAARAVCDERAAVRKAGAGLMLQLLLDPAIDTPRSADLTVLVNLCRDASLLVRQAAINAIGELVTVKPSESVIEAFLTGPVHQVSDPETKLQEQVLILIENVLIDRLKKFNTSGCDPLPWLILAGMVKHKMKMHLQKVCVLLSKFRKCLNHRLVDILSTHLSAVNNERDLQCLVLLTSLARHVDYSDVGFILDYYYRLIGMDEVQDVRLMSQTLELLSLWSRFLPPEDRTSLRHHIVRRLVEAQDDGCRILRAQLAAHLDPDNLIWAAEMMQMSEQRAMLDCDVSEALRAADLSLVAPIPPSPGLLQVFLQAINDALPECERSGACVAGACVAGACVAGSSEAGARLAGSSEAGASVAGACVAGARLAGSREAGACVAGAARLCVRSRAAAAAAAPTFAALLARHDQSLPVRVNSLIALSDICARYTCIVEPLLGTMCDCLSKESPVQLRRRAARELTRLLLGEYLRLRTPLYYRYCALLADADDDVREPAEYYVSCGLTADTIYHHFVDCLLHYNHDDKDPISFDSRQLIYDVMLQRLSMVQRLNIQCRLARDVLEHAVDLMDEDDELSPAMNAALLDTTTLLCGPRLKLPKKPQKASNNLEELQERVTTNIVSRKMKMAVAEVLVPAVIKLYSRMKPRGGQVTTYLLQLSTDLVKDYESEIEEVFEDGSELMKQVKWFQESIGMEPRLGNVRNLVTRSAPPEPDTPRSSRRRARPPRTPHSPRKRALRV</sequence>
<dbReference type="GO" id="GO:0042393">
    <property type="term" value="F:histone binding"/>
    <property type="evidence" value="ECO:0007669"/>
    <property type="project" value="TreeGrafter"/>
</dbReference>